<dbReference type="Gene3D" id="3.20.10.10">
    <property type="entry name" value="D-amino Acid Aminotransferase, subunit A, domain 2"/>
    <property type="match status" value="1"/>
</dbReference>
<comment type="catalytic activity">
    <reaction evidence="13 16">
        <text>L-leucine + 2-oxoglutarate = 4-methyl-2-oxopentanoate + L-glutamate</text>
        <dbReference type="Rhea" id="RHEA:18321"/>
        <dbReference type="ChEBI" id="CHEBI:16810"/>
        <dbReference type="ChEBI" id="CHEBI:17865"/>
        <dbReference type="ChEBI" id="CHEBI:29985"/>
        <dbReference type="ChEBI" id="CHEBI:57427"/>
        <dbReference type="EC" id="2.6.1.42"/>
    </reaction>
</comment>
<comment type="pathway">
    <text evidence="3 17">Amino-acid biosynthesis; L-valine biosynthesis; L-valine from pyruvate: step 4/4.</text>
</comment>
<dbReference type="PANTHER" id="PTHR42825:SF2">
    <property type="entry name" value="BRANCHED-CHAIN-AMINO-ACID AMINOTRANSFERASE 3, CHLOROPLASTIC-RELATED"/>
    <property type="match status" value="1"/>
</dbReference>
<evidence type="ECO:0000313" key="18">
    <source>
        <dbReference type="EMBL" id="AMB99310.1"/>
    </source>
</evidence>
<keyword evidence="6 16" id="KW-0032">Aminotransferase</keyword>
<dbReference type="Pfam" id="PF01063">
    <property type="entry name" value="Aminotran_4"/>
    <property type="match status" value="1"/>
</dbReference>
<evidence type="ECO:0000256" key="2">
    <source>
        <dbReference type="ARBA" id="ARBA00004824"/>
    </source>
</evidence>
<evidence type="ECO:0000256" key="12">
    <source>
        <dbReference type="ARBA" id="ARBA00048798"/>
    </source>
</evidence>
<keyword evidence="10 16" id="KW-0100">Branched-chain amino acid biosynthesis</keyword>
<comment type="similarity">
    <text evidence="5 14">Belongs to the class-IV pyridoxal-phosphate-dependent aminotransferase family.</text>
</comment>
<evidence type="ECO:0000256" key="5">
    <source>
        <dbReference type="ARBA" id="ARBA00009320"/>
    </source>
</evidence>
<dbReference type="NCBIfam" id="NF009897">
    <property type="entry name" value="PRK13357.1"/>
    <property type="match status" value="1"/>
</dbReference>
<dbReference type="InterPro" id="IPR043131">
    <property type="entry name" value="BCAT-like_N"/>
</dbReference>
<sequence length="343" mass="37845">MSIDAKDINFEELGFGYMDLPYRWRAYWKDGQWYKEGLEESNMIPVSEASTAFHYGQNIFEGMKAYRGQDDQIRLFRPDENAKRLNASARRLIMPEYPEEKFIEAVKETVKANADFVPPYGSGATLYIRPFMIGTGDNIGVGPAPEYIFSVFVMPVGPYFKGGFGTSKFVTSEYDRAAPHGTGAAKVAGNYGASLKPGKDAKSEGYADVVYLDPATHTKIEEAGSANFFVIERDGHKFVTPASPSILPSITKKSILYLAENRLGLPVEEGDIFIDDLGRYEEAGAMGTAAVISPIGSITHQGEEHKFDYSDQPGPLTTALYKELTGIQYGDKEAPEGWVVMVD</sequence>
<keyword evidence="8 16" id="KW-0808">Transferase</keyword>
<dbReference type="Proteomes" id="UP000062260">
    <property type="component" value="Chromosome"/>
</dbReference>
<dbReference type="STRING" id="128944.AWM75_04515"/>
<evidence type="ECO:0000256" key="7">
    <source>
        <dbReference type="ARBA" id="ARBA00022605"/>
    </source>
</evidence>
<keyword evidence="19" id="KW-1185">Reference proteome</keyword>
<dbReference type="FunFam" id="3.20.10.10:FF:000006">
    <property type="entry name" value="Branched-chain amino acid aminotransferase"/>
    <property type="match status" value="1"/>
</dbReference>
<evidence type="ECO:0000256" key="6">
    <source>
        <dbReference type="ARBA" id="ARBA00022576"/>
    </source>
</evidence>
<dbReference type="AlphaFoldDB" id="A0A109RGI6"/>
<dbReference type="Gene3D" id="3.30.470.10">
    <property type="match status" value="1"/>
</dbReference>
<dbReference type="InterPro" id="IPR005786">
    <property type="entry name" value="B_amino_transII"/>
</dbReference>
<dbReference type="InterPro" id="IPR036038">
    <property type="entry name" value="Aminotransferase-like"/>
</dbReference>
<dbReference type="UniPathway" id="UPA00049">
    <property type="reaction ID" value="UER00062"/>
</dbReference>
<name>A0A109RGI6_9LACT</name>
<dbReference type="UniPathway" id="UPA00047">
    <property type="reaction ID" value="UER00058"/>
</dbReference>
<evidence type="ECO:0000256" key="11">
    <source>
        <dbReference type="ARBA" id="ARBA00048212"/>
    </source>
</evidence>
<proteinExistence type="inferred from homology"/>
<evidence type="ECO:0000256" key="8">
    <source>
        <dbReference type="ARBA" id="ARBA00022679"/>
    </source>
</evidence>
<keyword evidence="7 16" id="KW-0028">Amino-acid biosynthesis</keyword>
<evidence type="ECO:0000256" key="9">
    <source>
        <dbReference type="ARBA" id="ARBA00022898"/>
    </source>
</evidence>
<dbReference type="InterPro" id="IPR033939">
    <property type="entry name" value="BCAT_family"/>
</dbReference>
<dbReference type="FunFam" id="3.30.470.10:FF:000004">
    <property type="entry name" value="Branched-chain-amino-acid aminotransferase"/>
    <property type="match status" value="1"/>
</dbReference>
<dbReference type="InterPro" id="IPR043132">
    <property type="entry name" value="BCAT-like_C"/>
</dbReference>
<dbReference type="UniPathway" id="UPA00048">
    <property type="reaction ID" value="UER00073"/>
</dbReference>
<dbReference type="GO" id="GO:0009099">
    <property type="term" value="P:L-valine biosynthetic process"/>
    <property type="evidence" value="ECO:0007669"/>
    <property type="project" value="UniProtKB-UniPathway"/>
</dbReference>
<evidence type="ECO:0000256" key="4">
    <source>
        <dbReference type="ARBA" id="ARBA00005072"/>
    </source>
</evidence>
<reference evidence="19" key="2">
    <citation type="submission" date="2016-01" db="EMBL/GenBank/DDBJ databases">
        <title>Six Aerococcus type strain genome sequencing and assembly using PacBio and Illumina Hiseq.</title>
        <authorList>
            <person name="Carkaci D."/>
            <person name="Dargis R."/>
            <person name="Nielsen X.C."/>
            <person name="Skovgaard O."/>
            <person name="Fuursted K."/>
            <person name="Christensen J.J."/>
        </authorList>
    </citation>
    <scope>NUCLEOTIDE SEQUENCE [LARGE SCALE GENOMIC DNA]</scope>
    <source>
        <strain evidence="19">CCUG42038B</strain>
    </source>
</reference>
<evidence type="ECO:0000256" key="17">
    <source>
        <dbReference type="RuleBase" id="RU004519"/>
    </source>
</evidence>
<dbReference type="OrthoDB" id="9804984at2"/>
<evidence type="ECO:0000256" key="1">
    <source>
        <dbReference type="ARBA" id="ARBA00001933"/>
    </source>
</evidence>
<reference evidence="18 19" key="1">
    <citation type="journal article" date="2016" name="Genome Announc.">
        <title>Complete Genome Sequences of Aerococcus christensenii CCUG 28831T, Aerococcus sanguinicola CCUG 43001T, Aerococcus urinae CCUG 36881T, Aerococcus urinaeequi CCUG 28094T, Aerococcus urinaehominis CCUG 42038 BT, and Aerococcus viridans CCUG 4311T.</title>
        <authorList>
            <person name="Carkaci D."/>
            <person name="Dargis R."/>
            <person name="Nielsen X.C."/>
            <person name="Skovgaard O."/>
            <person name="Fuursted K."/>
            <person name="Christensen J.J."/>
        </authorList>
    </citation>
    <scope>NUCLEOTIDE SEQUENCE [LARGE SCALE GENOMIC DNA]</scope>
    <source>
        <strain evidence="18 19">CCUG42038B</strain>
    </source>
</reference>
<evidence type="ECO:0000256" key="10">
    <source>
        <dbReference type="ARBA" id="ARBA00023304"/>
    </source>
</evidence>
<comment type="catalytic activity">
    <reaction evidence="11 16">
        <text>L-valine + 2-oxoglutarate = 3-methyl-2-oxobutanoate + L-glutamate</text>
        <dbReference type="Rhea" id="RHEA:24813"/>
        <dbReference type="ChEBI" id="CHEBI:11851"/>
        <dbReference type="ChEBI" id="CHEBI:16810"/>
        <dbReference type="ChEBI" id="CHEBI:29985"/>
        <dbReference type="ChEBI" id="CHEBI:57762"/>
        <dbReference type="EC" id="2.6.1.42"/>
    </reaction>
</comment>
<dbReference type="KEGG" id="auh:AWM75_04515"/>
<dbReference type="InterPro" id="IPR001544">
    <property type="entry name" value="Aminotrans_IV"/>
</dbReference>
<dbReference type="PANTHER" id="PTHR42825">
    <property type="entry name" value="AMINO ACID AMINOTRANSFERASE"/>
    <property type="match status" value="1"/>
</dbReference>
<dbReference type="NCBIfam" id="TIGR01123">
    <property type="entry name" value="ilvE_II"/>
    <property type="match status" value="1"/>
</dbReference>
<dbReference type="PROSITE" id="PS00770">
    <property type="entry name" value="AA_TRANSFER_CLASS_4"/>
    <property type="match status" value="1"/>
</dbReference>
<dbReference type="GO" id="GO:0009098">
    <property type="term" value="P:L-leucine biosynthetic process"/>
    <property type="evidence" value="ECO:0007669"/>
    <property type="project" value="UniProtKB-UniPathway"/>
</dbReference>
<evidence type="ECO:0000313" key="19">
    <source>
        <dbReference type="Proteomes" id="UP000062260"/>
    </source>
</evidence>
<dbReference type="SUPFAM" id="SSF56752">
    <property type="entry name" value="D-aminoacid aminotransferase-like PLP-dependent enzymes"/>
    <property type="match status" value="1"/>
</dbReference>
<evidence type="ECO:0000256" key="15">
    <source>
        <dbReference type="RuleBase" id="RU004516"/>
    </source>
</evidence>
<dbReference type="GO" id="GO:0009097">
    <property type="term" value="P:isoleucine biosynthetic process"/>
    <property type="evidence" value="ECO:0007669"/>
    <property type="project" value="UniProtKB-UniPathway"/>
</dbReference>
<organism evidence="18 19">
    <name type="scientific">Aerococcus urinaehominis</name>
    <dbReference type="NCBI Taxonomy" id="128944"/>
    <lineage>
        <taxon>Bacteria</taxon>
        <taxon>Bacillati</taxon>
        <taxon>Bacillota</taxon>
        <taxon>Bacilli</taxon>
        <taxon>Lactobacillales</taxon>
        <taxon>Aerococcaceae</taxon>
        <taxon>Aerococcus</taxon>
    </lineage>
</organism>
<accession>A0A109RGI6</accession>
<evidence type="ECO:0000256" key="13">
    <source>
        <dbReference type="ARBA" id="ARBA00049229"/>
    </source>
</evidence>
<dbReference type="RefSeq" id="WP_067978794.1">
    <property type="nucleotide sequence ID" value="NZ_CP014163.1"/>
</dbReference>
<evidence type="ECO:0000256" key="14">
    <source>
        <dbReference type="RuleBase" id="RU004106"/>
    </source>
</evidence>
<comment type="catalytic activity">
    <reaction evidence="12 16">
        <text>L-isoleucine + 2-oxoglutarate = (S)-3-methyl-2-oxopentanoate + L-glutamate</text>
        <dbReference type="Rhea" id="RHEA:24801"/>
        <dbReference type="ChEBI" id="CHEBI:16810"/>
        <dbReference type="ChEBI" id="CHEBI:29985"/>
        <dbReference type="ChEBI" id="CHEBI:35146"/>
        <dbReference type="ChEBI" id="CHEBI:58045"/>
        <dbReference type="EC" id="2.6.1.42"/>
    </reaction>
</comment>
<dbReference type="GO" id="GO:0052656">
    <property type="term" value="F:L-isoleucine-2-oxoglutarate transaminase activity"/>
    <property type="evidence" value="ECO:0007669"/>
    <property type="project" value="RHEA"/>
</dbReference>
<dbReference type="EC" id="2.6.1.42" evidence="16"/>
<keyword evidence="9 15" id="KW-0663">Pyridoxal phosphate</keyword>
<evidence type="ECO:0000256" key="3">
    <source>
        <dbReference type="ARBA" id="ARBA00004931"/>
    </source>
</evidence>
<comment type="cofactor">
    <cofactor evidence="1 15">
        <name>pyridoxal 5'-phosphate</name>
        <dbReference type="ChEBI" id="CHEBI:597326"/>
    </cofactor>
</comment>
<dbReference type="GO" id="GO:0052654">
    <property type="term" value="F:L-leucine-2-oxoglutarate transaminase activity"/>
    <property type="evidence" value="ECO:0007669"/>
    <property type="project" value="RHEA"/>
</dbReference>
<dbReference type="EMBL" id="CP014163">
    <property type="protein sequence ID" value="AMB99310.1"/>
    <property type="molecule type" value="Genomic_DNA"/>
</dbReference>
<dbReference type="CDD" id="cd01557">
    <property type="entry name" value="BCAT_beta_family"/>
    <property type="match status" value="1"/>
</dbReference>
<dbReference type="PIRSF" id="PIRSF006468">
    <property type="entry name" value="BCAT1"/>
    <property type="match status" value="1"/>
</dbReference>
<comment type="pathway">
    <text evidence="2 17">Amino-acid biosynthesis; L-isoleucine biosynthesis; L-isoleucine from 2-oxobutanoate: step 4/4.</text>
</comment>
<comment type="pathway">
    <text evidence="4 17">Amino-acid biosynthesis; L-leucine biosynthesis; L-leucine from 3-methyl-2-oxobutanoate: step 4/4.</text>
</comment>
<dbReference type="InterPro" id="IPR018300">
    <property type="entry name" value="Aminotrans_IV_CS"/>
</dbReference>
<gene>
    <name evidence="18" type="ORF">AWM75_04515</name>
</gene>
<dbReference type="GO" id="GO:0052655">
    <property type="term" value="F:L-valine-2-oxoglutarate transaminase activity"/>
    <property type="evidence" value="ECO:0007669"/>
    <property type="project" value="RHEA"/>
</dbReference>
<protein>
    <recommendedName>
        <fullName evidence="16">Branched-chain-amino-acid aminotransferase</fullName>
        <ecNumber evidence="16">2.6.1.42</ecNumber>
    </recommendedName>
</protein>
<evidence type="ECO:0000256" key="16">
    <source>
        <dbReference type="RuleBase" id="RU004517"/>
    </source>
</evidence>